<dbReference type="GO" id="GO:0003735">
    <property type="term" value="F:structural constituent of ribosome"/>
    <property type="evidence" value="ECO:0007669"/>
    <property type="project" value="InterPro"/>
</dbReference>
<evidence type="ECO:0000313" key="5">
    <source>
        <dbReference type="EMBL" id="CAI2372517.1"/>
    </source>
</evidence>
<protein>
    <submittedName>
        <fullName evidence="5">Uncharacterized protein</fullName>
    </submittedName>
</protein>
<comment type="caution">
    <text evidence="5">The sequence shown here is derived from an EMBL/GenBank/DDBJ whole genome shotgun (WGS) entry which is preliminary data.</text>
</comment>
<name>A0AAD1USD2_EUPCR</name>
<keyword evidence="6" id="KW-1185">Reference proteome</keyword>
<evidence type="ECO:0000256" key="1">
    <source>
        <dbReference type="ARBA" id="ARBA00008760"/>
    </source>
</evidence>
<keyword evidence="2" id="KW-0689">Ribosomal protein</keyword>
<evidence type="ECO:0000313" key="6">
    <source>
        <dbReference type="Proteomes" id="UP001295684"/>
    </source>
</evidence>
<accession>A0AAD1USD2</accession>
<dbReference type="SUPFAM" id="SSF143800">
    <property type="entry name" value="L28p-like"/>
    <property type="match status" value="1"/>
</dbReference>
<dbReference type="AlphaFoldDB" id="A0AAD1USD2"/>
<reference evidence="5" key="1">
    <citation type="submission" date="2023-07" db="EMBL/GenBank/DDBJ databases">
        <authorList>
            <consortium name="AG Swart"/>
            <person name="Singh M."/>
            <person name="Singh A."/>
            <person name="Seah K."/>
            <person name="Emmerich C."/>
        </authorList>
    </citation>
    <scope>NUCLEOTIDE SEQUENCE</scope>
    <source>
        <strain evidence="5">DP1</strain>
    </source>
</reference>
<dbReference type="InterPro" id="IPR037147">
    <property type="entry name" value="Ribosomal_bL28_sf"/>
</dbReference>
<comment type="similarity">
    <text evidence="1">Belongs to the bacterial ribosomal protein bL28 family.</text>
</comment>
<dbReference type="EMBL" id="CAMPGE010013805">
    <property type="protein sequence ID" value="CAI2372517.1"/>
    <property type="molecule type" value="Genomic_DNA"/>
</dbReference>
<evidence type="ECO:0000256" key="2">
    <source>
        <dbReference type="ARBA" id="ARBA00022980"/>
    </source>
</evidence>
<dbReference type="Proteomes" id="UP001295684">
    <property type="component" value="Unassembled WGS sequence"/>
</dbReference>
<dbReference type="PANTHER" id="PTHR13528:SF2">
    <property type="entry name" value="LARGE RIBOSOMAL SUBUNIT PROTEIN BL28M"/>
    <property type="match status" value="1"/>
</dbReference>
<gene>
    <name evidence="5" type="ORF">ECRASSUSDP1_LOCUS13848</name>
</gene>
<dbReference type="InterPro" id="IPR034704">
    <property type="entry name" value="Ribosomal_bL28/bL31-like_sf"/>
</dbReference>
<dbReference type="PANTHER" id="PTHR13528">
    <property type="entry name" value="39S RIBOSOMAL PROTEIN L28, MITOCHONDRIAL"/>
    <property type="match status" value="1"/>
</dbReference>
<dbReference type="GO" id="GO:0005762">
    <property type="term" value="C:mitochondrial large ribosomal subunit"/>
    <property type="evidence" value="ECO:0007669"/>
    <property type="project" value="TreeGrafter"/>
</dbReference>
<evidence type="ECO:0000256" key="4">
    <source>
        <dbReference type="SAM" id="MobiDB-lite"/>
    </source>
</evidence>
<dbReference type="Gene3D" id="2.30.170.40">
    <property type="entry name" value="Ribosomal protein L28/L24"/>
    <property type="match status" value="1"/>
</dbReference>
<feature type="region of interest" description="Disordered" evidence="4">
    <location>
        <begin position="352"/>
        <end position="379"/>
    </location>
</feature>
<proteinExistence type="inferred from homology"/>
<evidence type="ECO:0000256" key="3">
    <source>
        <dbReference type="ARBA" id="ARBA00023274"/>
    </source>
</evidence>
<keyword evidence="3" id="KW-0687">Ribonucleoprotein</keyword>
<organism evidence="5 6">
    <name type="scientific">Euplotes crassus</name>
    <dbReference type="NCBI Taxonomy" id="5936"/>
    <lineage>
        <taxon>Eukaryota</taxon>
        <taxon>Sar</taxon>
        <taxon>Alveolata</taxon>
        <taxon>Ciliophora</taxon>
        <taxon>Intramacronucleata</taxon>
        <taxon>Spirotrichea</taxon>
        <taxon>Hypotrichia</taxon>
        <taxon>Euplotida</taxon>
        <taxon>Euplotidae</taxon>
        <taxon>Moneuplotes</taxon>
    </lineage>
</organism>
<sequence length="379" mass="45834">MNSAFARFSGKFSLAKTFMTSRINTPNVWLNMYKMPTMNTQFSRAMFSGRFGHQVRNEILFRSDNNNHSRRSQKGLYHGKTHGPKFKVCFSDKRHRYTQKPNVFAKKFYSDILEMELVLPVTVYAFRIIRKYKSFDNYILKTKEKDMNSKMGMHLKELMLKKLKDPKFVVPYIPFQYKVKKGPRRRPRYLETLPTVYIPVHMQQTEDFTKWHDKLPSEMTRDEIADFEALMKDPDFFELKSEDWKKKQPEYIRCREELLKLQPMRHDIIRKYWELNKNSEEAKYEIVRMADETEDFTKKMLEDDYIHYKDAIPEIPEFLERMEFEKKLAIHNEKKTKLGEIHLRIGTKYSGFNPFEGKPKHPNERHKKIRKEWKPAHEE</sequence>
<dbReference type="InterPro" id="IPR026569">
    <property type="entry name" value="Ribosomal_bL28"/>
</dbReference>